<protein>
    <submittedName>
        <fullName evidence="2">Uncharacterized protein</fullName>
    </submittedName>
</protein>
<feature type="region of interest" description="Disordered" evidence="1">
    <location>
        <begin position="256"/>
        <end position="308"/>
    </location>
</feature>
<comment type="caution">
    <text evidence="2">The sequence shown here is derived from an EMBL/GenBank/DDBJ whole genome shotgun (WGS) entry which is preliminary data.</text>
</comment>
<accession>A0A2N5TL11</accession>
<sequence length="308" mass="32762">MGAHLRNGKDLSFKHQAAAAATARNQRRAEQQRRKQHQTSQRSVPTAEATTSSAGGTHQGANQGAPQLPQTKGEHPPSNRIARSSQLASIKRTLPQSAYSQSLNPSQSNKAQMGTRHEADHRILPALPRLSAFAKLESSLPPLMGFEELDLLTEANLPYNPPRGVTPSEVNSQAASIALASTQFTPVPRPIEQQEFLVTRQELPLPPPPRSKESNTPIQNQLVLREMTEAPHDILYNPLTSSSSILGSSVSSQNSLPSSSSILGSSVSSQNSLPSSSSILGSSVSSQNSLPSSSFILGSSVSSQPLSS</sequence>
<evidence type="ECO:0000313" key="2">
    <source>
        <dbReference type="EMBL" id="PLW26207.1"/>
    </source>
</evidence>
<keyword evidence="3" id="KW-1185">Reference proteome</keyword>
<organism evidence="2 3">
    <name type="scientific">Puccinia coronata f. sp. avenae</name>
    <dbReference type="NCBI Taxonomy" id="200324"/>
    <lineage>
        <taxon>Eukaryota</taxon>
        <taxon>Fungi</taxon>
        <taxon>Dikarya</taxon>
        <taxon>Basidiomycota</taxon>
        <taxon>Pucciniomycotina</taxon>
        <taxon>Pucciniomycetes</taxon>
        <taxon>Pucciniales</taxon>
        <taxon>Pucciniaceae</taxon>
        <taxon>Puccinia</taxon>
    </lineage>
</organism>
<proteinExistence type="predicted"/>
<dbReference type="Proteomes" id="UP000235388">
    <property type="component" value="Unassembled WGS sequence"/>
</dbReference>
<feature type="compositionally biased region" description="Polar residues" evidence="1">
    <location>
        <begin position="59"/>
        <end position="70"/>
    </location>
</feature>
<name>A0A2N5TL11_9BASI</name>
<reference evidence="2 3" key="1">
    <citation type="submission" date="2017-11" db="EMBL/GenBank/DDBJ databases">
        <title>De novo assembly and phasing of dikaryotic genomes from two isolates of Puccinia coronata f. sp. avenae, the causal agent of oat crown rust.</title>
        <authorList>
            <person name="Miller M.E."/>
            <person name="Zhang Y."/>
            <person name="Omidvar V."/>
            <person name="Sperschneider J."/>
            <person name="Schwessinger B."/>
            <person name="Raley C."/>
            <person name="Palmer J.M."/>
            <person name="Garnica D."/>
            <person name="Upadhyaya N."/>
            <person name="Rathjen J."/>
            <person name="Taylor J.M."/>
            <person name="Park R.F."/>
            <person name="Dodds P.N."/>
            <person name="Hirsch C.D."/>
            <person name="Kianian S.F."/>
            <person name="Figueroa M."/>
        </authorList>
    </citation>
    <scope>NUCLEOTIDE SEQUENCE [LARGE SCALE GENOMIC DNA]</scope>
    <source>
        <strain evidence="2">12NC29</strain>
    </source>
</reference>
<gene>
    <name evidence="2" type="ORF">PCANC_28233</name>
</gene>
<evidence type="ECO:0000313" key="3">
    <source>
        <dbReference type="Proteomes" id="UP000235388"/>
    </source>
</evidence>
<dbReference type="EMBL" id="PGCJ01000557">
    <property type="protein sequence ID" value="PLW26207.1"/>
    <property type="molecule type" value="Genomic_DNA"/>
</dbReference>
<feature type="compositionally biased region" description="Polar residues" evidence="1">
    <location>
        <begin position="81"/>
        <end position="112"/>
    </location>
</feature>
<evidence type="ECO:0000256" key="1">
    <source>
        <dbReference type="SAM" id="MobiDB-lite"/>
    </source>
</evidence>
<dbReference type="AlphaFoldDB" id="A0A2N5TL11"/>
<feature type="region of interest" description="Disordered" evidence="1">
    <location>
        <begin position="1"/>
        <end position="118"/>
    </location>
</feature>
<feature type="compositionally biased region" description="Low complexity" evidence="1">
    <location>
        <begin position="46"/>
        <end position="56"/>
    </location>
</feature>